<sequence>MSTTMERPGCSSDSGTQRHPSRLLKRPPSLNIVPAPANNWTTAIPLLSPLALSPESPVNQPPVENQTKAVTATVAPVFKTWQHPAAPFCYEPSSTFVPPFVPV</sequence>
<protein>
    <submittedName>
        <fullName evidence="2">Uncharacterized protein</fullName>
    </submittedName>
</protein>
<dbReference type="PANTHER" id="PTHR33912">
    <property type="entry name" value="OS01G0939400 PROTEIN"/>
    <property type="match status" value="1"/>
</dbReference>
<proteinExistence type="predicted"/>
<accession>A0A398A4N7</accession>
<dbReference type="PANTHER" id="PTHR33912:SF2">
    <property type="entry name" value="PUTATIVE-RELATED"/>
    <property type="match status" value="1"/>
</dbReference>
<dbReference type="AlphaFoldDB" id="A0A398A4N7"/>
<name>A0A398A4N7_BRACM</name>
<feature type="region of interest" description="Disordered" evidence="1">
    <location>
        <begin position="1"/>
        <end position="30"/>
    </location>
</feature>
<feature type="compositionally biased region" description="Polar residues" evidence="1">
    <location>
        <begin position="1"/>
        <end position="18"/>
    </location>
</feature>
<gene>
    <name evidence="2" type="ORF">BRARA_C03908</name>
</gene>
<evidence type="ECO:0000313" key="2">
    <source>
        <dbReference type="EMBL" id="RID71998.1"/>
    </source>
</evidence>
<evidence type="ECO:0000256" key="1">
    <source>
        <dbReference type="SAM" id="MobiDB-lite"/>
    </source>
</evidence>
<reference evidence="2 3" key="1">
    <citation type="submission" date="2018-06" db="EMBL/GenBank/DDBJ databases">
        <title>WGS assembly of Brassica rapa FPsc.</title>
        <authorList>
            <person name="Bowman J."/>
            <person name="Kohchi T."/>
            <person name="Yamato K."/>
            <person name="Jenkins J."/>
            <person name="Shu S."/>
            <person name="Ishizaki K."/>
            <person name="Yamaoka S."/>
            <person name="Nishihama R."/>
            <person name="Nakamura Y."/>
            <person name="Berger F."/>
            <person name="Adam C."/>
            <person name="Aki S."/>
            <person name="Althoff F."/>
            <person name="Araki T."/>
            <person name="Arteaga-Vazquez M."/>
            <person name="Balasubrmanian S."/>
            <person name="Bauer D."/>
            <person name="Boehm C."/>
            <person name="Briginshaw L."/>
            <person name="Caballero-Perez J."/>
            <person name="Catarino B."/>
            <person name="Chen F."/>
            <person name="Chiyoda S."/>
            <person name="Chovatia M."/>
            <person name="Davies K."/>
            <person name="Delmans M."/>
            <person name="Demura T."/>
            <person name="Dierschke T."/>
            <person name="Dolan L."/>
            <person name="Dorantes-Acosta A."/>
            <person name="Eklund D."/>
            <person name="Florent S."/>
            <person name="Flores-Sandoval E."/>
            <person name="Fujiyama A."/>
            <person name="Fukuzawa H."/>
            <person name="Galik B."/>
            <person name="Grimanelli D."/>
            <person name="Grimwood J."/>
            <person name="Grossniklaus U."/>
            <person name="Hamada T."/>
            <person name="Haseloff J."/>
            <person name="Hetherington A."/>
            <person name="Higo A."/>
            <person name="Hirakawa Y."/>
            <person name="Hundley H."/>
            <person name="Ikeda Y."/>
            <person name="Inoue K."/>
            <person name="Inoue S."/>
            <person name="Ishida S."/>
            <person name="Jia Q."/>
            <person name="Kakita M."/>
            <person name="Kanazawa T."/>
            <person name="Kawai Y."/>
            <person name="Kawashima T."/>
            <person name="Kennedy M."/>
            <person name="Kinose K."/>
            <person name="Kinoshita T."/>
            <person name="Kohara Y."/>
            <person name="Koide E."/>
            <person name="Komatsu K."/>
            <person name="Kopischke S."/>
            <person name="Kubo M."/>
            <person name="Kyozuka J."/>
            <person name="Lagercrantz U."/>
            <person name="Lin S."/>
            <person name="Lindquist E."/>
            <person name="Lipzen A."/>
            <person name="Lu C."/>
            <person name="Luna E."/>
            <person name="Martienssen R."/>
            <person name="Minamino N."/>
            <person name="Mizutani M."/>
            <person name="Mizutani M."/>
            <person name="Mochizuki N."/>
            <person name="Monte I."/>
            <person name="Mosher R."/>
            <person name="Nagasaki H."/>
            <person name="Nakagami H."/>
            <person name="Naramoto S."/>
            <person name="Nishitani K."/>
            <person name="Ohtani M."/>
            <person name="Okamoto T."/>
            <person name="Okumura M."/>
            <person name="Phillips J."/>
            <person name="Pollak B."/>
            <person name="Reinders A."/>
            <person name="Roevekamp M."/>
            <person name="Sano R."/>
            <person name="Sawa S."/>
            <person name="Schmid M."/>
            <person name="Shirakawa M."/>
            <person name="Solano R."/>
            <person name="Spunde A."/>
            <person name="Suetsugu N."/>
            <person name="Sugano S."/>
            <person name="Sugiyama A."/>
            <person name="Sun R."/>
            <person name="Suzuki Y."/>
            <person name="Takenaka M."/>
            <person name="Takezawa D."/>
            <person name="Tomogane H."/>
            <person name="Tsuzuki M."/>
            <person name="Ueda T."/>
            <person name="Umeda M."/>
            <person name="Ward J."/>
            <person name="Watanabe Y."/>
            <person name="Yazaki K."/>
            <person name="Yokoyama R."/>
            <person name="Yoshitake Y."/>
            <person name="Yotsui I."/>
            <person name="Zachgo S."/>
            <person name="Schmutz J."/>
        </authorList>
    </citation>
    <scope>NUCLEOTIDE SEQUENCE [LARGE SCALE GENOMIC DNA]</scope>
    <source>
        <strain evidence="3">cv. B-3</strain>
    </source>
</reference>
<dbReference type="Proteomes" id="UP000264353">
    <property type="component" value="Chromosome A3"/>
</dbReference>
<dbReference type="EMBL" id="CM010630">
    <property type="protein sequence ID" value="RID71998.1"/>
    <property type="molecule type" value="Genomic_DNA"/>
</dbReference>
<dbReference type="InterPro" id="IPR040381">
    <property type="entry name" value="At4g14450-like"/>
</dbReference>
<organism evidence="2 3">
    <name type="scientific">Brassica campestris</name>
    <name type="common">Field mustard</name>
    <dbReference type="NCBI Taxonomy" id="3711"/>
    <lineage>
        <taxon>Eukaryota</taxon>
        <taxon>Viridiplantae</taxon>
        <taxon>Streptophyta</taxon>
        <taxon>Embryophyta</taxon>
        <taxon>Tracheophyta</taxon>
        <taxon>Spermatophyta</taxon>
        <taxon>Magnoliopsida</taxon>
        <taxon>eudicotyledons</taxon>
        <taxon>Gunneridae</taxon>
        <taxon>Pentapetalae</taxon>
        <taxon>rosids</taxon>
        <taxon>malvids</taxon>
        <taxon>Brassicales</taxon>
        <taxon>Brassicaceae</taxon>
        <taxon>Brassiceae</taxon>
        <taxon>Brassica</taxon>
    </lineage>
</organism>
<evidence type="ECO:0000313" key="3">
    <source>
        <dbReference type="Proteomes" id="UP000264353"/>
    </source>
</evidence>